<feature type="transmembrane region" description="Helical" evidence="2">
    <location>
        <begin position="556"/>
        <end position="577"/>
    </location>
</feature>
<dbReference type="AlphaFoldDB" id="A0A8J8MHG6"/>
<evidence type="ECO:0000313" key="4">
    <source>
        <dbReference type="Proteomes" id="UP000683246"/>
    </source>
</evidence>
<gene>
    <name evidence="3" type="ORF">HZI73_04950</name>
</gene>
<keyword evidence="2" id="KW-0812">Transmembrane</keyword>
<keyword evidence="4" id="KW-1185">Reference proteome</keyword>
<keyword evidence="2" id="KW-0472">Membrane</keyword>
<sequence>MKGRNIIPIILSAIAIIMLLLIVDAVTVSSQLIDTNNNLIDQEVFPHDRVIDVKITIDEEDYTYMVEHAMEEEYVVADIDYNGYQYQDVGIRPKGNSSLKHVASSNDETKRFSLKVNFDYYVDEQNLYGISKINLNNIFSDPSMMAEYLSYDMLDTLGAEASRTTYAALYINDVYFGLYLAVEQVDESFLEDRFGNATGELYKPEMGAGSDLKYISDDPDDYSLEVENGVSTNDKAIINFMKVIQEGSDLETVLHVDSFLKYLAVSTVTVHLDAYQGGMYHNYYLYHHNGRFEWITWDLNMSFNGFPKGGTDEQAVAFLIDEPVSGAMDNYPLIKAIFDNEAYMERYHGYITTLLNDYLDEHTITNKVTNTYEMIKEYVRTDTTAFYTFEEFEEAVFSDTDLVNYGLLDFIDKRVSNVRQQLDGTIPSTNNGQGNAGGKNNRGGKAGGPPMGQDGQGKPLMGQRQDGENPQADADGNPMKNRGNKAMKPNMQDGSIPEDMKTDRMQQGMNPDKMQEGMDPNRMPEGRSPQDMKNKFPEGMPGNMHEQEEAMDETTFFVNLGLICAGILGMFIFIRIIKKK</sequence>
<feature type="region of interest" description="Disordered" evidence="1">
    <location>
        <begin position="423"/>
        <end position="528"/>
    </location>
</feature>
<keyword evidence="3" id="KW-0808">Transferase</keyword>
<accession>A0A8J8MHG6</accession>
<dbReference type="KEGG" id="vpy:HZI73_04950"/>
<dbReference type="InterPro" id="IPR014867">
    <property type="entry name" value="Spore_coat_CotH_CotH2/3/7"/>
</dbReference>
<reference evidence="3" key="1">
    <citation type="submission" date="2020-07" db="EMBL/GenBank/DDBJ databases">
        <title>Vallitalea pronyensis genome.</title>
        <authorList>
            <person name="Postec A."/>
        </authorList>
    </citation>
    <scope>NUCLEOTIDE SEQUENCE</scope>
    <source>
        <strain evidence="3">FatNI3</strain>
    </source>
</reference>
<dbReference type="GO" id="GO:0016301">
    <property type="term" value="F:kinase activity"/>
    <property type="evidence" value="ECO:0007669"/>
    <property type="project" value="UniProtKB-KW"/>
</dbReference>
<dbReference type="RefSeq" id="WP_212697150.1">
    <property type="nucleotide sequence ID" value="NZ_CP058649.1"/>
</dbReference>
<evidence type="ECO:0000256" key="1">
    <source>
        <dbReference type="SAM" id="MobiDB-lite"/>
    </source>
</evidence>
<dbReference type="EMBL" id="CP058649">
    <property type="protein sequence ID" value="QUI21679.1"/>
    <property type="molecule type" value="Genomic_DNA"/>
</dbReference>
<keyword evidence="3" id="KW-0418">Kinase</keyword>
<feature type="compositionally biased region" description="Gly residues" evidence="1">
    <location>
        <begin position="434"/>
        <end position="450"/>
    </location>
</feature>
<dbReference type="Pfam" id="PF08757">
    <property type="entry name" value="CotH"/>
    <property type="match status" value="1"/>
</dbReference>
<proteinExistence type="predicted"/>
<evidence type="ECO:0000313" key="3">
    <source>
        <dbReference type="EMBL" id="QUI21679.1"/>
    </source>
</evidence>
<organism evidence="3 4">
    <name type="scientific">Vallitalea pronyensis</name>
    <dbReference type="NCBI Taxonomy" id="1348613"/>
    <lineage>
        <taxon>Bacteria</taxon>
        <taxon>Bacillati</taxon>
        <taxon>Bacillota</taxon>
        <taxon>Clostridia</taxon>
        <taxon>Lachnospirales</taxon>
        <taxon>Vallitaleaceae</taxon>
        <taxon>Vallitalea</taxon>
    </lineage>
</organism>
<dbReference type="PANTHER" id="PTHR40050">
    <property type="entry name" value="INNER SPORE COAT PROTEIN H"/>
    <property type="match status" value="1"/>
</dbReference>
<dbReference type="PANTHER" id="PTHR40050:SF1">
    <property type="entry name" value="INNER SPORE COAT PROTEIN H"/>
    <property type="match status" value="1"/>
</dbReference>
<evidence type="ECO:0000256" key="2">
    <source>
        <dbReference type="SAM" id="Phobius"/>
    </source>
</evidence>
<dbReference type="Proteomes" id="UP000683246">
    <property type="component" value="Chromosome"/>
</dbReference>
<keyword evidence="2" id="KW-1133">Transmembrane helix</keyword>
<name>A0A8J8MHG6_9FIRM</name>
<protein>
    <submittedName>
        <fullName evidence="3">CotH kinase family protein</fullName>
    </submittedName>
</protein>